<organism evidence="1">
    <name type="scientific">Rhizophora mucronata</name>
    <name type="common">Asiatic mangrove</name>
    <dbReference type="NCBI Taxonomy" id="61149"/>
    <lineage>
        <taxon>Eukaryota</taxon>
        <taxon>Viridiplantae</taxon>
        <taxon>Streptophyta</taxon>
        <taxon>Embryophyta</taxon>
        <taxon>Tracheophyta</taxon>
        <taxon>Spermatophyta</taxon>
        <taxon>Magnoliopsida</taxon>
        <taxon>eudicotyledons</taxon>
        <taxon>Gunneridae</taxon>
        <taxon>Pentapetalae</taxon>
        <taxon>rosids</taxon>
        <taxon>fabids</taxon>
        <taxon>Malpighiales</taxon>
        <taxon>Rhizophoraceae</taxon>
        <taxon>Rhizophora</taxon>
    </lineage>
</organism>
<reference evidence="1" key="1">
    <citation type="submission" date="2018-02" db="EMBL/GenBank/DDBJ databases">
        <title>Rhizophora mucronata_Transcriptome.</title>
        <authorList>
            <person name="Meera S.P."/>
            <person name="Sreeshan A."/>
            <person name="Augustine A."/>
        </authorList>
    </citation>
    <scope>NUCLEOTIDE SEQUENCE</scope>
    <source>
        <tissue evidence="1">Leaf</tissue>
    </source>
</reference>
<sequence>MSKPVGAGERR</sequence>
<protein>
    <submittedName>
        <fullName evidence="1">Serine/arginine rich splicing factor</fullName>
    </submittedName>
</protein>
<evidence type="ECO:0000313" key="1">
    <source>
        <dbReference type="EMBL" id="MBX14114.1"/>
    </source>
</evidence>
<proteinExistence type="predicted"/>
<accession>A0A2P2L819</accession>
<name>A0A2P2L819_RHIMU</name>
<dbReference type="EMBL" id="GGEC01033630">
    <property type="protein sequence ID" value="MBX14114.1"/>
    <property type="molecule type" value="Transcribed_RNA"/>
</dbReference>